<dbReference type="AlphaFoldDB" id="A0AAV2Q5S4"/>
<gene>
    <name evidence="1" type="ORF">MNOR_LOCUS7781</name>
</gene>
<keyword evidence="2" id="KW-1185">Reference proteome</keyword>
<comment type="caution">
    <text evidence="1">The sequence shown here is derived from an EMBL/GenBank/DDBJ whole genome shotgun (WGS) entry which is preliminary data.</text>
</comment>
<name>A0AAV2Q5S4_MEGNR</name>
<sequence length="275" mass="31963">MFQFIKSLFGYGDLVDHGNLCDVFFCHNKLINKWVLDLQWEHQHIYYELMEVKGVVKVIYCKDILTIECGRLKIASKMSLDPETVHNLAINSSVNNQKLIDKLVIFQAFLKEMCNKLGINLTYDINNCVEFLSEFFKADVYFCHRPVPYINVDDISKRHWALYFTWKHKQVRYELGKVEGSGNIKADCTKGDLPDAFTKVRICSDKWLYPYKVHRAAMNCSLNNQLYDPGWRNCQIWIKEVAKALDIHIDYEIISGISAFVGHLLPVSKKNAKPV</sequence>
<proteinExistence type="predicted"/>
<dbReference type="Proteomes" id="UP001497623">
    <property type="component" value="Unassembled WGS sequence"/>
</dbReference>
<reference evidence="1 2" key="1">
    <citation type="submission" date="2024-05" db="EMBL/GenBank/DDBJ databases">
        <authorList>
            <person name="Wallberg A."/>
        </authorList>
    </citation>
    <scope>NUCLEOTIDE SEQUENCE [LARGE SCALE GENOMIC DNA]</scope>
</reference>
<protein>
    <submittedName>
        <fullName evidence="1">Uncharacterized protein</fullName>
    </submittedName>
</protein>
<evidence type="ECO:0000313" key="2">
    <source>
        <dbReference type="Proteomes" id="UP001497623"/>
    </source>
</evidence>
<dbReference type="EMBL" id="CAXKWB010003491">
    <property type="protein sequence ID" value="CAL4069360.1"/>
    <property type="molecule type" value="Genomic_DNA"/>
</dbReference>
<organism evidence="1 2">
    <name type="scientific">Meganyctiphanes norvegica</name>
    <name type="common">Northern krill</name>
    <name type="synonym">Thysanopoda norvegica</name>
    <dbReference type="NCBI Taxonomy" id="48144"/>
    <lineage>
        <taxon>Eukaryota</taxon>
        <taxon>Metazoa</taxon>
        <taxon>Ecdysozoa</taxon>
        <taxon>Arthropoda</taxon>
        <taxon>Crustacea</taxon>
        <taxon>Multicrustacea</taxon>
        <taxon>Malacostraca</taxon>
        <taxon>Eumalacostraca</taxon>
        <taxon>Eucarida</taxon>
        <taxon>Euphausiacea</taxon>
        <taxon>Euphausiidae</taxon>
        <taxon>Meganyctiphanes</taxon>
    </lineage>
</organism>
<accession>A0AAV2Q5S4</accession>
<evidence type="ECO:0000313" key="1">
    <source>
        <dbReference type="EMBL" id="CAL4069360.1"/>
    </source>
</evidence>